<dbReference type="EMBL" id="ML210212">
    <property type="protein sequence ID" value="TFK23779.1"/>
    <property type="molecule type" value="Genomic_DNA"/>
</dbReference>
<protein>
    <submittedName>
        <fullName evidence="1">Uncharacterized protein</fullName>
    </submittedName>
</protein>
<name>A0A5C3KT53_COPMA</name>
<proteinExistence type="predicted"/>
<accession>A0A5C3KT53</accession>
<sequence length="57" mass="6515">MLADCDLTTQYLLYAHKNLDTYRCDVRPSIAKRIVRNRPTVVEESSLDQFPVTLTGS</sequence>
<keyword evidence="2" id="KW-1185">Reference proteome</keyword>
<reference evidence="1 2" key="1">
    <citation type="journal article" date="2019" name="Nat. Ecol. Evol.">
        <title>Megaphylogeny resolves global patterns of mushroom evolution.</title>
        <authorList>
            <person name="Varga T."/>
            <person name="Krizsan K."/>
            <person name="Foldi C."/>
            <person name="Dima B."/>
            <person name="Sanchez-Garcia M."/>
            <person name="Sanchez-Ramirez S."/>
            <person name="Szollosi G.J."/>
            <person name="Szarkandi J.G."/>
            <person name="Papp V."/>
            <person name="Albert L."/>
            <person name="Andreopoulos W."/>
            <person name="Angelini C."/>
            <person name="Antonin V."/>
            <person name="Barry K.W."/>
            <person name="Bougher N.L."/>
            <person name="Buchanan P."/>
            <person name="Buyck B."/>
            <person name="Bense V."/>
            <person name="Catcheside P."/>
            <person name="Chovatia M."/>
            <person name="Cooper J."/>
            <person name="Damon W."/>
            <person name="Desjardin D."/>
            <person name="Finy P."/>
            <person name="Geml J."/>
            <person name="Haridas S."/>
            <person name="Hughes K."/>
            <person name="Justo A."/>
            <person name="Karasinski D."/>
            <person name="Kautmanova I."/>
            <person name="Kiss B."/>
            <person name="Kocsube S."/>
            <person name="Kotiranta H."/>
            <person name="LaButti K.M."/>
            <person name="Lechner B.E."/>
            <person name="Liimatainen K."/>
            <person name="Lipzen A."/>
            <person name="Lukacs Z."/>
            <person name="Mihaltcheva S."/>
            <person name="Morgado L.N."/>
            <person name="Niskanen T."/>
            <person name="Noordeloos M.E."/>
            <person name="Ohm R.A."/>
            <person name="Ortiz-Santana B."/>
            <person name="Ovrebo C."/>
            <person name="Racz N."/>
            <person name="Riley R."/>
            <person name="Savchenko A."/>
            <person name="Shiryaev A."/>
            <person name="Soop K."/>
            <person name="Spirin V."/>
            <person name="Szebenyi C."/>
            <person name="Tomsovsky M."/>
            <person name="Tulloss R.E."/>
            <person name="Uehling J."/>
            <person name="Grigoriev I.V."/>
            <person name="Vagvolgyi C."/>
            <person name="Papp T."/>
            <person name="Martin F.M."/>
            <person name="Miettinen O."/>
            <person name="Hibbett D.S."/>
            <person name="Nagy L.G."/>
        </authorList>
    </citation>
    <scope>NUCLEOTIDE SEQUENCE [LARGE SCALE GENOMIC DNA]</scope>
    <source>
        <strain evidence="1 2">CBS 121175</strain>
    </source>
</reference>
<evidence type="ECO:0000313" key="2">
    <source>
        <dbReference type="Proteomes" id="UP000307440"/>
    </source>
</evidence>
<organism evidence="1 2">
    <name type="scientific">Coprinopsis marcescibilis</name>
    <name type="common">Agaric fungus</name>
    <name type="synonym">Psathyrella marcescibilis</name>
    <dbReference type="NCBI Taxonomy" id="230819"/>
    <lineage>
        <taxon>Eukaryota</taxon>
        <taxon>Fungi</taxon>
        <taxon>Dikarya</taxon>
        <taxon>Basidiomycota</taxon>
        <taxon>Agaricomycotina</taxon>
        <taxon>Agaricomycetes</taxon>
        <taxon>Agaricomycetidae</taxon>
        <taxon>Agaricales</taxon>
        <taxon>Agaricineae</taxon>
        <taxon>Psathyrellaceae</taxon>
        <taxon>Coprinopsis</taxon>
    </lineage>
</organism>
<evidence type="ECO:0000313" key="1">
    <source>
        <dbReference type="EMBL" id="TFK23779.1"/>
    </source>
</evidence>
<dbReference type="Proteomes" id="UP000307440">
    <property type="component" value="Unassembled WGS sequence"/>
</dbReference>
<dbReference type="AlphaFoldDB" id="A0A5C3KT53"/>
<gene>
    <name evidence="1" type="ORF">FA15DRAFT_445690</name>
</gene>